<dbReference type="PIRSF" id="PIRSF004846">
    <property type="entry name" value="ModA"/>
    <property type="match status" value="1"/>
</dbReference>
<dbReference type="AlphaFoldDB" id="A0A1F6GT00"/>
<feature type="binding site" evidence="6">
    <location>
        <position position="158"/>
    </location>
    <ligand>
        <name>molybdate</name>
        <dbReference type="ChEBI" id="CHEBI:36264"/>
    </ligand>
</feature>
<name>A0A1F6GT00_9PROT</name>
<dbReference type="PANTHER" id="PTHR30632:SF14">
    <property type="entry name" value="TUNGSTATE_MOLYBDATE_CHROMATE-BINDING PROTEIN MODA"/>
    <property type="match status" value="1"/>
</dbReference>
<sequence length="257" mass="28054">MLLLLSWGQLAGAEQLTLAAAADLKFAMDEVLADFRKENASDSIEVVYGSSGKFYAQIREGAPYDLFFSADISYPNKLVADGYGASEVRPYAIGRIVLWSQTRFFPKVDLGTLRERGLVHLAIANPKHAPYGKRAQEALVSLGLWEELEKKLVFGENVAHTAQMVQSGNAQVGIIALSLALSPALSQEGTSYLLPESLHEPLVQGYLLTKRASGNALAKRFALFVEQPSTRKTLIRYGFILPGENADPANRPGQSEQ</sequence>
<keyword evidence="3 6" id="KW-0479">Metal-binding</keyword>
<reference evidence="7 8" key="1">
    <citation type="journal article" date="2016" name="Nat. Commun.">
        <title>Thousands of microbial genomes shed light on interconnected biogeochemical processes in an aquifer system.</title>
        <authorList>
            <person name="Anantharaman K."/>
            <person name="Brown C.T."/>
            <person name="Hug L.A."/>
            <person name="Sharon I."/>
            <person name="Castelle C.J."/>
            <person name="Probst A.J."/>
            <person name="Thomas B.C."/>
            <person name="Singh A."/>
            <person name="Wilkins M.J."/>
            <person name="Karaoz U."/>
            <person name="Brodie E.L."/>
            <person name="Williams K.H."/>
            <person name="Hubbard S.S."/>
            <person name="Banfield J.F."/>
        </authorList>
    </citation>
    <scope>NUCLEOTIDE SEQUENCE [LARGE SCALE GENOMIC DNA]</scope>
</reference>
<dbReference type="PANTHER" id="PTHR30632">
    <property type="entry name" value="MOLYBDATE-BINDING PERIPLASMIC PROTEIN"/>
    <property type="match status" value="1"/>
</dbReference>
<dbReference type="SUPFAM" id="SSF53850">
    <property type="entry name" value="Periplasmic binding protein-like II"/>
    <property type="match status" value="1"/>
</dbReference>
<dbReference type="Proteomes" id="UP000177583">
    <property type="component" value="Unassembled WGS sequence"/>
</dbReference>
<dbReference type="Gene3D" id="3.40.190.10">
    <property type="entry name" value="Periplasmic binding protein-like II"/>
    <property type="match status" value="2"/>
</dbReference>
<keyword evidence="2 6" id="KW-0500">Molybdenum</keyword>
<evidence type="ECO:0000313" key="7">
    <source>
        <dbReference type="EMBL" id="OGH01218.1"/>
    </source>
</evidence>
<protein>
    <submittedName>
        <fullName evidence="7">Molybdate ABC transporter substrate-binding protein</fullName>
    </submittedName>
</protein>
<dbReference type="CDD" id="cd13539">
    <property type="entry name" value="PBP2_AvModA"/>
    <property type="match status" value="1"/>
</dbReference>
<dbReference type="NCBIfam" id="TIGR01256">
    <property type="entry name" value="modA"/>
    <property type="match status" value="1"/>
</dbReference>
<dbReference type="InterPro" id="IPR050682">
    <property type="entry name" value="ModA/WtpA"/>
</dbReference>
<evidence type="ECO:0000256" key="2">
    <source>
        <dbReference type="ARBA" id="ARBA00022505"/>
    </source>
</evidence>
<dbReference type="InterPro" id="IPR044084">
    <property type="entry name" value="AvModA-like_subst-bd"/>
</dbReference>
<evidence type="ECO:0000313" key="8">
    <source>
        <dbReference type="Proteomes" id="UP000177583"/>
    </source>
</evidence>
<dbReference type="GO" id="GO:0015689">
    <property type="term" value="P:molybdate ion transport"/>
    <property type="evidence" value="ECO:0007669"/>
    <property type="project" value="InterPro"/>
</dbReference>
<comment type="caution">
    <text evidence="7">The sequence shown here is derived from an EMBL/GenBank/DDBJ whole genome shotgun (WGS) entry which is preliminary data.</text>
</comment>
<evidence type="ECO:0000256" key="6">
    <source>
        <dbReference type="PIRSR" id="PIRSR004846-1"/>
    </source>
</evidence>
<evidence type="ECO:0000256" key="1">
    <source>
        <dbReference type="ARBA" id="ARBA00009175"/>
    </source>
</evidence>
<proteinExistence type="inferred from homology"/>
<keyword evidence="4" id="KW-0732">Signal</keyword>
<dbReference type="InterPro" id="IPR005950">
    <property type="entry name" value="ModA"/>
</dbReference>
<dbReference type="GO" id="GO:0030973">
    <property type="term" value="F:molybdate ion binding"/>
    <property type="evidence" value="ECO:0007669"/>
    <property type="project" value="InterPro"/>
</dbReference>
<comment type="similarity">
    <text evidence="1">Belongs to the bacterial solute-binding protein ModA family.</text>
</comment>
<accession>A0A1F6GT00</accession>
<evidence type="ECO:0000256" key="4">
    <source>
        <dbReference type="ARBA" id="ARBA00022729"/>
    </source>
</evidence>
<evidence type="ECO:0000256" key="3">
    <source>
        <dbReference type="ARBA" id="ARBA00022723"/>
    </source>
</evidence>
<dbReference type="GO" id="GO:0046872">
    <property type="term" value="F:metal ion binding"/>
    <property type="evidence" value="ECO:0007669"/>
    <property type="project" value="UniProtKB-KW"/>
</dbReference>
<dbReference type="GO" id="GO:1901359">
    <property type="term" value="F:tungstate binding"/>
    <property type="evidence" value="ECO:0007669"/>
    <property type="project" value="UniProtKB-ARBA"/>
</dbReference>
<dbReference type="FunFam" id="3.40.190.10:FF:000035">
    <property type="entry name" value="Molybdate ABC transporter substrate-binding protein"/>
    <property type="match status" value="1"/>
</dbReference>
<feature type="binding site" evidence="6">
    <location>
        <position position="51"/>
    </location>
    <ligand>
        <name>molybdate</name>
        <dbReference type="ChEBI" id="CHEBI:36264"/>
    </ligand>
</feature>
<gene>
    <name evidence="7" type="ORF">A2557_00930</name>
</gene>
<organism evidence="7 8">
    <name type="scientific">Candidatus Lambdaproteobacteria bacterium RIFOXYD2_FULL_56_26</name>
    <dbReference type="NCBI Taxonomy" id="1817773"/>
    <lineage>
        <taxon>Bacteria</taxon>
        <taxon>Pseudomonadati</taxon>
        <taxon>Pseudomonadota</taxon>
        <taxon>Candidatus Lambdaproteobacteria</taxon>
    </lineage>
</organism>
<comment type="subunit">
    <text evidence="5">The complex is composed of two ATP-binding proteins (ModC), two transmembrane proteins (ModB) and a solute-binding protein (ModA).</text>
</comment>
<evidence type="ECO:0000256" key="5">
    <source>
        <dbReference type="ARBA" id="ARBA00062515"/>
    </source>
</evidence>
<dbReference type="EMBL" id="MFNF01000037">
    <property type="protein sequence ID" value="OGH01218.1"/>
    <property type="molecule type" value="Genomic_DNA"/>
</dbReference>
<dbReference type="Pfam" id="PF13531">
    <property type="entry name" value="SBP_bac_11"/>
    <property type="match status" value="1"/>
</dbReference>